<dbReference type="EMBL" id="CP060286">
    <property type="protein sequence ID" value="QNK40405.1"/>
    <property type="molecule type" value="Genomic_DNA"/>
</dbReference>
<reference evidence="1 3" key="1">
    <citation type="submission" date="2019-09" db="EMBL/GenBank/DDBJ databases">
        <title>Genome sequence of Clostridium sp. EA1.</title>
        <authorList>
            <person name="Poehlein A."/>
            <person name="Bengelsdorf F.R."/>
            <person name="Daniel R."/>
        </authorList>
    </citation>
    <scope>NUCLEOTIDE SEQUENCE [LARGE SCALE GENOMIC DNA]</scope>
    <source>
        <strain evidence="1 3">EA1</strain>
    </source>
</reference>
<organism evidence="1 3">
    <name type="scientific">Caproicibacter fermentans</name>
    <dbReference type="NCBI Taxonomy" id="2576756"/>
    <lineage>
        <taxon>Bacteria</taxon>
        <taxon>Bacillati</taxon>
        <taxon>Bacillota</taxon>
        <taxon>Clostridia</taxon>
        <taxon>Eubacteriales</taxon>
        <taxon>Acutalibacteraceae</taxon>
        <taxon>Caproicibacter</taxon>
    </lineage>
</organism>
<dbReference type="GO" id="GO:0019441">
    <property type="term" value="P:L-tryptophan catabolic process to kynurenine"/>
    <property type="evidence" value="ECO:0007669"/>
    <property type="project" value="InterPro"/>
</dbReference>
<dbReference type="RefSeq" id="WP_156990019.1">
    <property type="nucleotide sequence ID" value="NZ_CP060286.1"/>
</dbReference>
<accession>A0A7G8T9W4</accession>
<accession>A0A6N8HXA1</accession>
<dbReference type="EMBL" id="VWXL01000027">
    <property type="protein sequence ID" value="MVB10372.1"/>
    <property type="molecule type" value="Genomic_DNA"/>
</dbReference>
<dbReference type="InterPro" id="IPR037175">
    <property type="entry name" value="KFase_sf"/>
</dbReference>
<dbReference type="KEGG" id="cfem:HCR03_17370"/>
<dbReference type="AlphaFoldDB" id="A0A6N8HXA1"/>
<dbReference type="Proteomes" id="UP000515909">
    <property type="component" value="Chromosome"/>
</dbReference>
<evidence type="ECO:0000313" key="4">
    <source>
        <dbReference type="Proteomes" id="UP000515909"/>
    </source>
</evidence>
<name>A0A6N8HXA1_9FIRM</name>
<dbReference type="InterPro" id="IPR007325">
    <property type="entry name" value="KFase/CYL"/>
</dbReference>
<gene>
    <name evidence="1" type="primary">kynB</name>
    <name evidence="1" type="ORF">CAFE_10600</name>
    <name evidence="2" type="ORF">HCR03_17370</name>
</gene>
<proteinExistence type="predicted"/>
<dbReference type="PANTHER" id="PTHR31118:SF32">
    <property type="entry name" value="KYNURENINE FORMAMIDASE"/>
    <property type="match status" value="1"/>
</dbReference>
<evidence type="ECO:0000313" key="1">
    <source>
        <dbReference type="EMBL" id="MVB10372.1"/>
    </source>
</evidence>
<dbReference type="SUPFAM" id="SSF102198">
    <property type="entry name" value="Putative cyclase"/>
    <property type="match status" value="1"/>
</dbReference>
<dbReference type="Pfam" id="PF04199">
    <property type="entry name" value="Cyclase"/>
    <property type="match status" value="1"/>
</dbReference>
<keyword evidence="3" id="KW-1185">Reference proteome</keyword>
<dbReference type="Gene3D" id="3.50.30.50">
    <property type="entry name" value="Putative cyclase"/>
    <property type="match status" value="1"/>
</dbReference>
<dbReference type="OrthoDB" id="9796085at2"/>
<protein>
    <submittedName>
        <fullName evidence="2">Cyclase family protein</fullName>
    </submittedName>
    <submittedName>
        <fullName evidence="1">Kynurenine formamidase</fullName>
        <ecNumber evidence="1">3.5.1.9</ecNumber>
    </submittedName>
</protein>
<keyword evidence="1" id="KW-0378">Hydrolase</keyword>
<dbReference type="EC" id="3.5.1.9" evidence="1"/>
<evidence type="ECO:0000313" key="3">
    <source>
        <dbReference type="Proteomes" id="UP000469440"/>
    </source>
</evidence>
<sequence length="192" mass="20128">MELIDVTRELFSSQPYPGDPVPRRDIVRRMDLGDACNLSGFYACCHSATHLDAPLHFIPDGDSVDQIDLSLCIGPCTVIAAEGILTGADIDRLAPPQGGRLLLKGGGEAYLTQSAAFALAQSGIVLIGTDAQSIGAPNDEEAPHKELLGAGIPILEGLNLTLAEPGGYRLIAFPLLMSGAEASPVRAVLIRD</sequence>
<dbReference type="PANTHER" id="PTHR31118">
    <property type="entry name" value="CYCLASE-LIKE PROTEIN 2"/>
    <property type="match status" value="1"/>
</dbReference>
<dbReference type="GO" id="GO:0004061">
    <property type="term" value="F:arylformamidase activity"/>
    <property type="evidence" value="ECO:0007669"/>
    <property type="project" value="UniProtKB-EC"/>
</dbReference>
<reference evidence="2 4" key="2">
    <citation type="submission" date="2020-08" db="EMBL/GenBank/DDBJ databases">
        <title>The isolate Caproiciproducens sp. 7D4C2 produces n-caproate at mildly acidic conditions from hexoses: genome and rBOX comparison with related strains and chain-elongating bacteria.</title>
        <authorList>
            <person name="Esquivel-Elizondo S."/>
            <person name="Bagci C."/>
            <person name="Temovska M."/>
            <person name="Jeon B.S."/>
            <person name="Bessarab I."/>
            <person name="Williams R.B.H."/>
            <person name="Huson D.H."/>
            <person name="Angenent L.T."/>
        </authorList>
    </citation>
    <scope>NUCLEOTIDE SEQUENCE [LARGE SCALE GENOMIC DNA]</scope>
    <source>
        <strain evidence="2 4">7D4C2</strain>
    </source>
</reference>
<dbReference type="Proteomes" id="UP000469440">
    <property type="component" value="Unassembled WGS sequence"/>
</dbReference>
<evidence type="ECO:0000313" key="2">
    <source>
        <dbReference type="EMBL" id="QNK40405.1"/>
    </source>
</evidence>